<evidence type="ECO:0000256" key="9">
    <source>
        <dbReference type="NCBIfam" id="TIGR01400"/>
    </source>
</evidence>
<reference evidence="11 12" key="2">
    <citation type="journal article" date="2011" name="J. Bacteriol.">
        <title>Genomes of three methylotrophs from a single niche uncover genetic and metabolic divergence of Methylophilaceae.</title>
        <authorList>
            <person name="Lapidus A."/>
            <person name="Clum A."/>
            <person name="Labutti K."/>
            <person name="Kaluzhnaya M.G."/>
            <person name="Lim S."/>
            <person name="Beck D.A."/>
            <person name="Glavina Del Rio T."/>
            <person name="Nolan M."/>
            <person name="Mavromatis K."/>
            <person name="Huntemann M."/>
            <person name="Lucas S."/>
            <person name="Lidstrom M.E."/>
            <person name="Ivanova N."/>
            <person name="Chistoserdova L."/>
        </authorList>
    </citation>
    <scope>NUCLEOTIDE SEQUENCE [LARGE SCALE GENOMIC DNA]</scope>
    <source>
        <strain evidence="11 12">301</strain>
    </source>
</reference>
<organism evidence="11 12">
    <name type="scientific">Methylotenera versatilis (strain 301)</name>
    <dbReference type="NCBI Taxonomy" id="666681"/>
    <lineage>
        <taxon>Bacteria</taxon>
        <taxon>Pseudomonadati</taxon>
        <taxon>Pseudomonadota</taxon>
        <taxon>Betaproteobacteria</taxon>
        <taxon>Nitrosomonadales</taxon>
        <taxon>Methylophilaceae</taxon>
        <taxon>Methylotenera</taxon>
    </lineage>
</organism>
<gene>
    <name evidence="11" type="ordered locus">M301_1014</name>
</gene>
<keyword evidence="12" id="KW-1185">Reference proteome</keyword>
<comment type="function">
    <text evidence="1 10">Role in flagellar biosynthesis.</text>
</comment>
<feature type="transmembrane region" description="Helical" evidence="10">
    <location>
        <begin position="172"/>
        <end position="201"/>
    </location>
</feature>
<dbReference type="PANTHER" id="PTHR30065">
    <property type="entry name" value="FLAGELLAR BIOSYNTHETIC PROTEIN FLIR"/>
    <property type="match status" value="1"/>
</dbReference>
<keyword evidence="6 10" id="KW-1133">Transmembrane helix</keyword>
<evidence type="ECO:0000313" key="11">
    <source>
        <dbReference type="EMBL" id="ADI29398.1"/>
    </source>
</evidence>
<evidence type="ECO:0000256" key="7">
    <source>
        <dbReference type="ARBA" id="ARBA00023136"/>
    </source>
</evidence>
<evidence type="ECO:0000256" key="8">
    <source>
        <dbReference type="ARBA" id="ARBA00023143"/>
    </source>
</evidence>
<dbReference type="Proteomes" id="UP000000383">
    <property type="component" value="Chromosome"/>
</dbReference>
<dbReference type="STRING" id="666681.M301_1014"/>
<feature type="transmembrane region" description="Helical" evidence="10">
    <location>
        <begin position="213"/>
        <end position="233"/>
    </location>
</feature>
<dbReference type="GO" id="GO:0005886">
    <property type="term" value="C:plasma membrane"/>
    <property type="evidence" value="ECO:0007669"/>
    <property type="project" value="UniProtKB-SubCell"/>
</dbReference>
<dbReference type="EMBL" id="CP002056">
    <property type="protein sequence ID" value="ADI29398.1"/>
    <property type="molecule type" value="Genomic_DNA"/>
</dbReference>
<evidence type="ECO:0000256" key="3">
    <source>
        <dbReference type="ARBA" id="ARBA00021717"/>
    </source>
</evidence>
<evidence type="ECO:0000256" key="10">
    <source>
        <dbReference type="RuleBase" id="RU362071"/>
    </source>
</evidence>
<evidence type="ECO:0000256" key="6">
    <source>
        <dbReference type="ARBA" id="ARBA00022989"/>
    </source>
</evidence>
<evidence type="ECO:0000256" key="2">
    <source>
        <dbReference type="ARBA" id="ARBA00009772"/>
    </source>
</evidence>
<keyword evidence="4 10" id="KW-1003">Cell membrane</keyword>
<dbReference type="InterPro" id="IPR006303">
    <property type="entry name" value="FliR"/>
</dbReference>
<dbReference type="GO" id="GO:0044780">
    <property type="term" value="P:bacterial-type flagellum assembly"/>
    <property type="evidence" value="ECO:0007669"/>
    <property type="project" value="UniProtKB-UniRule"/>
</dbReference>
<dbReference type="NCBIfam" id="TIGR01400">
    <property type="entry name" value="fliR"/>
    <property type="match status" value="1"/>
</dbReference>
<keyword evidence="5 10" id="KW-0812">Transmembrane</keyword>
<comment type="subcellular location">
    <subcellularLocation>
        <location evidence="10">Cell membrane</location>
        <topology evidence="10">Multi-pass membrane protein</topology>
    </subcellularLocation>
    <subcellularLocation>
        <location evidence="10">Bacterial flagellum basal body</location>
    </subcellularLocation>
</comment>
<accession>D7DQ27</accession>
<evidence type="ECO:0000256" key="1">
    <source>
        <dbReference type="ARBA" id="ARBA00002578"/>
    </source>
</evidence>
<dbReference type="InterPro" id="IPR002010">
    <property type="entry name" value="T3SS_IM_R"/>
</dbReference>
<proteinExistence type="inferred from homology"/>
<dbReference type="RefSeq" id="WP_013147714.1">
    <property type="nucleotide sequence ID" value="NC_014207.1"/>
</dbReference>
<feature type="transmembrane region" description="Helical" evidence="10">
    <location>
        <begin position="12"/>
        <end position="32"/>
    </location>
</feature>
<dbReference type="GO" id="GO:0009425">
    <property type="term" value="C:bacterial-type flagellum basal body"/>
    <property type="evidence" value="ECO:0007669"/>
    <property type="project" value="UniProtKB-SubCell"/>
</dbReference>
<keyword evidence="8 10" id="KW-0975">Bacterial flagellum</keyword>
<evidence type="ECO:0000313" key="12">
    <source>
        <dbReference type="Proteomes" id="UP000000383"/>
    </source>
</evidence>
<dbReference type="KEGG" id="meh:M301_1014"/>
<sequence length="270" mass="28475">MISVSSDLLQTWIVSLLWPLTRILGVIAAAPIFNHTAIPNQVKLGLGIMLTLIIAPTLPAMPHFEIFSFQGLLILVQQLVIGLAIGFSMRLVFSAVELAGQLIGMSMGLGFAGFYDPQSQGQSTAVNQFLVLLAMLIFLSLDGHLLIITAVANSFLTMPITVGSSGIDPLKIAMWGETIFSVGLILALPAVAALLITNMALGILTKTAPQLNLFGIGFPVTLSIGLVVIALSLPGMLKPIENFIEQGVSNMSQVAVPTSASDLGKTIVNK</sequence>
<comment type="similarity">
    <text evidence="2 10">Belongs to the FliR/MopE/SpaR family.</text>
</comment>
<reference evidence="12" key="1">
    <citation type="submission" date="2010-05" db="EMBL/GenBank/DDBJ databases">
        <title>Complete sequence of Methylotenera sp. 301.</title>
        <authorList>
            <person name="Lucas S."/>
            <person name="Copeland A."/>
            <person name="Lapidus A."/>
            <person name="Cheng J.-F."/>
            <person name="Bruce D."/>
            <person name="Goodwin L."/>
            <person name="Pitluck S."/>
            <person name="Clum A."/>
            <person name="Land M."/>
            <person name="Hauser L."/>
            <person name="Kyrpides N."/>
            <person name="Ivanova N."/>
            <person name="Chistoservova L."/>
            <person name="Kalyuzhnaya M."/>
            <person name="Woyke T."/>
        </authorList>
    </citation>
    <scope>NUCLEOTIDE SEQUENCE [LARGE SCALE GENOMIC DNA]</scope>
    <source>
        <strain evidence="12">301</strain>
    </source>
</reference>
<feature type="transmembrane region" description="Helical" evidence="10">
    <location>
        <begin position="129"/>
        <end position="152"/>
    </location>
</feature>
<feature type="transmembrane region" description="Helical" evidence="10">
    <location>
        <begin position="44"/>
        <end position="60"/>
    </location>
</feature>
<feature type="transmembrane region" description="Helical" evidence="10">
    <location>
        <begin position="72"/>
        <end position="92"/>
    </location>
</feature>
<dbReference type="Pfam" id="PF01311">
    <property type="entry name" value="Bac_export_1"/>
    <property type="match status" value="1"/>
</dbReference>
<dbReference type="HOGENOM" id="CLU_063626_4_0_4"/>
<name>D7DQ27_METV0</name>
<dbReference type="GO" id="GO:0006605">
    <property type="term" value="P:protein targeting"/>
    <property type="evidence" value="ECO:0007669"/>
    <property type="project" value="UniProtKB-UniRule"/>
</dbReference>
<dbReference type="eggNOG" id="COG1684">
    <property type="taxonomic scope" value="Bacteria"/>
</dbReference>
<keyword evidence="7 10" id="KW-0472">Membrane</keyword>
<evidence type="ECO:0000256" key="4">
    <source>
        <dbReference type="ARBA" id="ARBA00022475"/>
    </source>
</evidence>
<dbReference type="PANTHER" id="PTHR30065:SF8">
    <property type="entry name" value="FLAGELLAR BIOSYNTHETIC PROTEIN FLIR"/>
    <property type="match status" value="1"/>
</dbReference>
<keyword evidence="11" id="KW-0969">Cilium</keyword>
<dbReference type="OrthoDB" id="9797790at2"/>
<keyword evidence="11" id="KW-0966">Cell projection</keyword>
<dbReference type="AlphaFoldDB" id="D7DQ27"/>
<protein>
    <recommendedName>
        <fullName evidence="3 9">Flagellar biosynthetic protein FliR</fullName>
    </recommendedName>
</protein>
<evidence type="ECO:0000256" key="5">
    <source>
        <dbReference type="ARBA" id="ARBA00022692"/>
    </source>
</evidence>
<dbReference type="PRINTS" id="PR00953">
    <property type="entry name" value="TYPE3IMRPROT"/>
</dbReference>
<keyword evidence="11" id="KW-0282">Flagellum</keyword>
<feature type="transmembrane region" description="Helical" evidence="10">
    <location>
        <begin position="98"/>
        <end position="117"/>
    </location>
</feature>